<dbReference type="OrthoDB" id="4362013at2759"/>
<dbReference type="OMA" id="QSWASIA"/>
<evidence type="ECO:0000256" key="1">
    <source>
        <dbReference type="SAM" id="Coils"/>
    </source>
</evidence>
<dbReference type="AlphaFoldDB" id="A0A1V6NNI1"/>
<feature type="region of interest" description="Disordered" evidence="2">
    <location>
        <begin position="1"/>
        <end position="34"/>
    </location>
</feature>
<feature type="non-terminal residue" evidence="3">
    <location>
        <position position="228"/>
    </location>
</feature>
<comment type="caution">
    <text evidence="3">The sequence shown here is derived from an EMBL/GenBank/DDBJ whole genome shotgun (WGS) entry which is preliminary data.</text>
</comment>
<dbReference type="Proteomes" id="UP000191522">
    <property type="component" value="Unassembled WGS sequence"/>
</dbReference>
<dbReference type="EMBL" id="MDYL01000056">
    <property type="protein sequence ID" value="OQD66275.1"/>
    <property type="molecule type" value="Genomic_DNA"/>
</dbReference>
<evidence type="ECO:0000256" key="2">
    <source>
        <dbReference type="SAM" id="MobiDB-lite"/>
    </source>
</evidence>
<sequence length="228" mass="25173">MADPHAGGPESPPTNTQETTDVFTDAFGPSDPAGRITTKEVWKLIGTLKDVIHHQTATIAATQQELQEIKNNQHVLREQNEKLHDEVKALRTQIETNPPATATKTWAAVAAEGGNSTSPVNPQRPERDQDCVRISTQRTFVDPRDNDNSEESTFGRYFSIDVANNHIRTALQSDTATQDTQLAGIGTTKTGYIIRFKNTASAEMARANTEWLHKLGNNTRLVKPRFGV</sequence>
<proteinExistence type="predicted"/>
<gene>
    <name evidence="3" type="ORF">PENDEC_c056G07009</name>
</gene>
<reference evidence="4" key="1">
    <citation type="journal article" date="2017" name="Nat. Microbiol.">
        <title>Global analysis of biosynthetic gene clusters reveals vast potential of secondary metabolite production in Penicillium species.</title>
        <authorList>
            <person name="Nielsen J.C."/>
            <person name="Grijseels S."/>
            <person name="Prigent S."/>
            <person name="Ji B."/>
            <person name="Dainat J."/>
            <person name="Nielsen K.F."/>
            <person name="Frisvad J.C."/>
            <person name="Workman M."/>
            <person name="Nielsen J."/>
        </authorList>
    </citation>
    <scope>NUCLEOTIDE SEQUENCE [LARGE SCALE GENOMIC DNA]</scope>
    <source>
        <strain evidence="4">IBT 11843</strain>
    </source>
</reference>
<keyword evidence="1" id="KW-0175">Coiled coil</keyword>
<evidence type="ECO:0000313" key="3">
    <source>
        <dbReference type="EMBL" id="OQD66275.1"/>
    </source>
</evidence>
<keyword evidence="4" id="KW-1185">Reference proteome</keyword>
<dbReference type="STRING" id="69771.A0A1V6NNI1"/>
<feature type="coiled-coil region" evidence="1">
    <location>
        <begin position="52"/>
        <end position="93"/>
    </location>
</feature>
<evidence type="ECO:0000313" key="4">
    <source>
        <dbReference type="Proteomes" id="UP000191522"/>
    </source>
</evidence>
<feature type="compositionally biased region" description="Polar residues" evidence="2">
    <location>
        <begin position="13"/>
        <end position="22"/>
    </location>
</feature>
<name>A0A1V6NNI1_PENDC</name>
<organism evidence="3 4">
    <name type="scientific">Penicillium decumbens</name>
    <dbReference type="NCBI Taxonomy" id="69771"/>
    <lineage>
        <taxon>Eukaryota</taxon>
        <taxon>Fungi</taxon>
        <taxon>Dikarya</taxon>
        <taxon>Ascomycota</taxon>
        <taxon>Pezizomycotina</taxon>
        <taxon>Eurotiomycetes</taxon>
        <taxon>Eurotiomycetidae</taxon>
        <taxon>Eurotiales</taxon>
        <taxon>Aspergillaceae</taxon>
        <taxon>Penicillium</taxon>
    </lineage>
</organism>
<protein>
    <submittedName>
        <fullName evidence="3">Uncharacterized protein</fullName>
    </submittedName>
</protein>
<accession>A0A1V6NNI1</accession>